<evidence type="ECO:0000313" key="3">
    <source>
        <dbReference type="Proteomes" id="UP000324832"/>
    </source>
</evidence>
<protein>
    <submittedName>
        <fullName evidence="2">Uncharacterized protein</fullName>
    </submittedName>
</protein>
<reference evidence="2 3" key="1">
    <citation type="submission" date="2017-07" db="EMBL/GenBank/DDBJ databases">
        <authorList>
            <person name="Talla V."/>
            <person name="Backstrom N."/>
        </authorList>
    </citation>
    <scope>NUCLEOTIDE SEQUENCE [LARGE SCALE GENOMIC DNA]</scope>
</reference>
<name>A0A5E4Q6E7_9NEOP</name>
<dbReference type="AlphaFoldDB" id="A0A5E4Q6E7"/>
<gene>
    <name evidence="2" type="ORF">LSINAPIS_LOCUS5949</name>
</gene>
<sequence>MQVRFVWDIPDRSQKIDLIIKDTKDGLSAPKADWRGRHQNRPHKMDGDVTQRIKAHISNTKDGLSAPKADWRGRHQNRPHKMDDDVTQRIKAHISSFSAEQSHYSRNKNMYKLYLSPLLNI</sequence>
<accession>A0A5E4Q6E7</accession>
<evidence type="ECO:0000313" key="2">
    <source>
        <dbReference type="EMBL" id="VVC93849.1"/>
    </source>
</evidence>
<keyword evidence="3" id="KW-1185">Reference proteome</keyword>
<organism evidence="2 3">
    <name type="scientific">Leptidea sinapis</name>
    <dbReference type="NCBI Taxonomy" id="189913"/>
    <lineage>
        <taxon>Eukaryota</taxon>
        <taxon>Metazoa</taxon>
        <taxon>Ecdysozoa</taxon>
        <taxon>Arthropoda</taxon>
        <taxon>Hexapoda</taxon>
        <taxon>Insecta</taxon>
        <taxon>Pterygota</taxon>
        <taxon>Neoptera</taxon>
        <taxon>Endopterygota</taxon>
        <taxon>Lepidoptera</taxon>
        <taxon>Glossata</taxon>
        <taxon>Ditrysia</taxon>
        <taxon>Papilionoidea</taxon>
        <taxon>Pieridae</taxon>
        <taxon>Dismorphiinae</taxon>
        <taxon>Leptidea</taxon>
    </lineage>
</organism>
<dbReference type="EMBL" id="FZQP02001782">
    <property type="protein sequence ID" value="VVC93849.1"/>
    <property type="molecule type" value="Genomic_DNA"/>
</dbReference>
<dbReference type="Proteomes" id="UP000324832">
    <property type="component" value="Unassembled WGS sequence"/>
</dbReference>
<evidence type="ECO:0000256" key="1">
    <source>
        <dbReference type="SAM" id="MobiDB-lite"/>
    </source>
</evidence>
<proteinExistence type="predicted"/>
<feature type="region of interest" description="Disordered" evidence="1">
    <location>
        <begin position="28"/>
        <end position="86"/>
    </location>
</feature>